<keyword evidence="1" id="KW-1133">Transmembrane helix</keyword>
<keyword evidence="1" id="KW-0812">Transmembrane</keyword>
<evidence type="ECO:0000313" key="2">
    <source>
        <dbReference type="EMBL" id="WWM65888.1"/>
    </source>
</evidence>
<dbReference type="NCBIfam" id="TIGR02523">
    <property type="entry name" value="type_IV_pilV"/>
    <property type="match status" value="1"/>
</dbReference>
<dbReference type="NCBIfam" id="TIGR02532">
    <property type="entry name" value="IV_pilin_GFxxxE"/>
    <property type="match status" value="1"/>
</dbReference>
<gene>
    <name evidence="2" type="primary">pilV</name>
    <name evidence="2" type="ORF">V6W80_19545</name>
</gene>
<dbReference type="InterPro" id="IPR012902">
    <property type="entry name" value="N_methyl_site"/>
</dbReference>
<accession>A0ABZ2FNR3</accession>
<sequence length="175" mass="19044">MKKLSSDSGFSMIEVLVTLVLISIGVLGMVALQSKSVAFTTDTTQRNTAAMLAQDLLEMTRARGKIVEKLSGRDFATVDDGDCASTPTDADKQLTCWSQEAARLLPGVDETLLKNEFHLCKATASGTCDEDGTTLEIQLSWRLKSGECMNFIESTSDEDSTSDGDICRYRIQAEL</sequence>
<organism evidence="2 3">
    <name type="scientific">Pseudomonas benzopyrenica</name>
    <dbReference type="NCBI Taxonomy" id="2993566"/>
    <lineage>
        <taxon>Bacteria</taxon>
        <taxon>Pseudomonadati</taxon>
        <taxon>Pseudomonadota</taxon>
        <taxon>Gammaproteobacteria</taxon>
        <taxon>Pseudomonadales</taxon>
        <taxon>Pseudomonadaceae</taxon>
        <taxon>Pseudomonas</taxon>
    </lineage>
</organism>
<protein>
    <submittedName>
        <fullName evidence="2">Type IV pilus modification protein PilV</fullName>
    </submittedName>
</protein>
<evidence type="ECO:0000256" key="1">
    <source>
        <dbReference type="SAM" id="Phobius"/>
    </source>
</evidence>
<dbReference type="Proteomes" id="UP001372714">
    <property type="component" value="Chromosome"/>
</dbReference>
<dbReference type="EMBL" id="CP145723">
    <property type="protein sequence ID" value="WWM65888.1"/>
    <property type="molecule type" value="Genomic_DNA"/>
</dbReference>
<dbReference type="InterPro" id="IPR013362">
    <property type="entry name" value="Pilus_4_PilV"/>
</dbReference>
<evidence type="ECO:0000313" key="3">
    <source>
        <dbReference type="Proteomes" id="UP001372714"/>
    </source>
</evidence>
<feature type="transmembrane region" description="Helical" evidence="1">
    <location>
        <begin position="12"/>
        <end position="32"/>
    </location>
</feature>
<proteinExistence type="predicted"/>
<keyword evidence="1" id="KW-0472">Membrane</keyword>
<name>A0ABZ2FNR3_9PSED</name>
<dbReference type="Pfam" id="PF07963">
    <property type="entry name" value="N_methyl"/>
    <property type="match status" value="1"/>
</dbReference>
<dbReference type="RefSeq" id="WP_338545146.1">
    <property type="nucleotide sequence ID" value="NZ_CP145723.1"/>
</dbReference>
<keyword evidence="3" id="KW-1185">Reference proteome</keyword>
<reference evidence="2 3" key="1">
    <citation type="submission" date="2024-02" db="EMBL/GenBank/DDBJ databases">
        <title>The whole genome sequence of Pseudomonas benzopyrenica MLY92.</title>
        <authorList>
            <person name="Liu Y."/>
        </authorList>
    </citation>
    <scope>NUCLEOTIDE SEQUENCE [LARGE SCALE GENOMIC DNA]</scope>
    <source>
        <strain evidence="2 3">MLY92</strain>
    </source>
</reference>